<dbReference type="AlphaFoldDB" id="A0A7S9LVU5"/>
<dbReference type="Pfam" id="PF08484">
    <property type="entry name" value="Methyltransf_14"/>
    <property type="match status" value="1"/>
</dbReference>
<dbReference type="InterPro" id="IPR013691">
    <property type="entry name" value="MeTrfase_14"/>
</dbReference>
<dbReference type="Pfam" id="PF13489">
    <property type="entry name" value="Methyltransf_23"/>
    <property type="match status" value="1"/>
</dbReference>
<dbReference type="InterPro" id="IPR013630">
    <property type="entry name" value="Methyltransf_Zn-bd_dom_put"/>
</dbReference>
<dbReference type="InterPro" id="IPR038576">
    <property type="entry name" value="Methyltransf_Zn-bd_dom_put_sf"/>
</dbReference>
<dbReference type="CDD" id="cd02440">
    <property type="entry name" value="AdoMet_MTases"/>
    <property type="match status" value="1"/>
</dbReference>
<proteinExistence type="predicted"/>
<dbReference type="PANTHER" id="PTHR43861:SF5">
    <property type="entry name" value="BLL5978 PROTEIN"/>
    <property type="match status" value="1"/>
</dbReference>
<evidence type="ECO:0000313" key="4">
    <source>
        <dbReference type="Proteomes" id="UP000594800"/>
    </source>
</evidence>
<evidence type="ECO:0000259" key="1">
    <source>
        <dbReference type="Pfam" id="PF08421"/>
    </source>
</evidence>
<gene>
    <name evidence="3" type="ORF">I0K15_12350</name>
</gene>
<organism evidence="3 4">
    <name type="scientific">Pontivivens ytuae</name>
    <dbReference type="NCBI Taxonomy" id="2789856"/>
    <lineage>
        <taxon>Bacteria</taxon>
        <taxon>Pseudomonadati</taxon>
        <taxon>Pseudomonadota</taxon>
        <taxon>Alphaproteobacteria</taxon>
        <taxon>Rhodobacterales</taxon>
        <taxon>Paracoccaceae</taxon>
        <taxon>Pontivivens</taxon>
    </lineage>
</organism>
<keyword evidence="3" id="KW-0808">Transferase</keyword>
<feature type="domain" description="Methyltransferase putative zinc binding" evidence="1">
    <location>
        <begin position="8"/>
        <end position="68"/>
    </location>
</feature>
<dbReference type="InterPro" id="IPR029063">
    <property type="entry name" value="SAM-dependent_MTases_sf"/>
</dbReference>
<evidence type="ECO:0000259" key="2">
    <source>
        <dbReference type="Pfam" id="PF08484"/>
    </source>
</evidence>
<keyword evidence="4" id="KW-1185">Reference proteome</keyword>
<dbReference type="GO" id="GO:0008168">
    <property type="term" value="F:methyltransferase activity"/>
    <property type="evidence" value="ECO:0007669"/>
    <property type="project" value="UniProtKB-KW"/>
</dbReference>
<evidence type="ECO:0000313" key="3">
    <source>
        <dbReference type="EMBL" id="QPH56204.1"/>
    </source>
</evidence>
<dbReference type="Gene3D" id="3.40.50.720">
    <property type="entry name" value="NAD(P)-binding Rossmann-like Domain"/>
    <property type="match status" value="1"/>
</dbReference>
<keyword evidence="3" id="KW-0489">Methyltransferase</keyword>
<dbReference type="GO" id="GO:0032259">
    <property type="term" value="P:methylation"/>
    <property type="evidence" value="ECO:0007669"/>
    <property type="project" value="UniProtKB-KW"/>
</dbReference>
<dbReference type="Pfam" id="PF08421">
    <property type="entry name" value="Methyltransf_13"/>
    <property type="match status" value="1"/>
</dbReference>
<reference evidence="3 4" key="1">
    <citation type="submission" date="2020-11" db="EMBL/GenBank/DDBJ databases">
        <title>Description of Pontivivens ytuae sp. nov. isolated from deep sea sediment of Mariana Trench.</title>
        <authorList>
            <person name="Wang Z."/>
            <person name="Sun Q.-L."/>
            <person name="Xu X.-D."/>
            <person name="Tang Y.-Z."/>
            <person name="Zhang J."/>
        </authorList>
    </citation>
    <scope>NUCLEOTIDE SEQUENCE [LARGE SCALE GENOMIC DNA]</scope>
    <source>
        <strain evidence="3 4">MT2928</strain>
    </source>
</reference>
<dbReference type="EMBL" id="CP064942">
    <property type="protein sequence ID" value="QPH56204.1"/>
    <property type="molecule type" value="Genomic_DNA"/>
</dbReference>
<protein>
    <submittedName>
        <fullName evidence="3">Class I SAM-dependent methyltransferase</fullName>
    </submittedName>
</protein>
<dbReference type="Gene3D" id="6.10.250.3100">
    <property type="match status" value="1"/>
</dbReference>
<sequence length="428" mass="47291">MHFRRDTCRLCGSPDVHRVVALEPIPLSEGYTDDPKSAKLAERYPVDVYMCESCGHVQQLDVINPDTLWDSYTYFSGDAKGMSEHFANVSARILERVQPSEGALVVDIGSNDGSLLKPFKERGYEVVGIDPAKDVARKANEDGIPTFDALMSPALARQIKSEHGLADIICAFNVFAHADDLGEMTDCVREMLAPDGLFFFEAQYLLDIIDGMLIATIFHEHLSHHSVKPLVQFLDRHGLELIALDRARIQHGSMVGAVQIKGAGRPVEHSVIETIALEDARSLDELDTMLDFGARVQHLRDGTRALAAKWKSEGKSIAAFGAARSGPTLMAQMGLRESIDFIVDDHPQKVGRYSSGDGVPILPTAELCERMPDYCVILAWVHSAKIVETNRDYLEKGGRFVILCPETRVVGRDGEEPIDFADAERFAQ</sequence>
<name>A0A7S9LVU5_9RHOB</name>
<dbReference type="KEGG" id="poz:I0K15_12350"/>
<dbReference type="Proteomes" id="UP000594800">
    <property type="component" value="Chromosome"/>
</dbReference>
<accession>A0A7S9LVU5</accession>
<dbReference type="Gene3D" id="3.40.50.150">
    <property type="entry name" value="Vaccinia Virus protein VP39"/>
    <property type="match status" value="1"/>
</dbReference>
<dbReference type="SUPFAM" id="SSF53335">
    <property type="entry name" value="S-adenosyl-L-methionine-dependent methyltransferases"/>
    <property type="match status" value="1"/>
</dbReference>
<dbReference type="Gene3D" id="6.20.50.110">
    <property type="entry name" value="Methyltransferase, zinc-binding domain"/>
    <property type="match status" value="1"/>
</dbReference>
<feature type="domain" description="C-methyltransferase" evidence="2">
    <location>
        <begin position="252"/>
        <end position="405"/>
    </location>
</feature>
<dbReference type="PANTHER" id="PTHR43861">
    <property type="entry name" value="TRANS-ACONITATE 2-METHYLTRANSFERASE-RELATED"/>
    <property type="match status" value="1"/>
</dbReference>